<name>A0A3M7Q8S6_BRAPC</name>
<evidence type="ECO:0000313" key="1">
    <source>
        <dbReference type="EMBL" id="RNA07639.1"/>
    </source>
</evidence>
<dbReference type="EMBL" id="REGN01006975">
    <property type="protein sequence ID" value="RNA07639.1"/>
    <property type="molecule type" value="Genomic_DNA"/>
</dbReference>
<comment type="caution">
    <text evidence="1">The sequence shown here is derived from an EMBL/GenBank/DDBJ whole genome shotgun (WGS) entry which is preliminary data.</text>
</comment>
<evidence type="ECO:0000313" key="2">
    <source>
        <dbReference type="Proteomes" id="UP000276133"/>
    </source>
</evidence>
<sequence>MISTVELGRFFGQIIVDRLEVFAPGLLDKIVSYGDHDQNKDQQNQYKNDHYKLTVDAIDPVRVRVERTEKMGRRVYVNT</sequence>
<protein>
    <submittedName>
        <fullName evidence="1">Uncharacterized protein</fullName>
    </submittedName>
</protein>
<gene>
    <name evidence="1" type="ORF">BpHYR1_013132</name>
</gene>
<keyword evidence="2" id="KW-1185">Reference proteome</keyword>
<proteinExistence type="predicted"/>
<dbReference type="Proteomes" id="UP000276133">
    <property type="component" value="Unassembled WGS sequence"/>
</dbReference>
<dbReference type="AlphaFoldDB" id="A0A3M7Q8S6"/>
<organism evidence="1 2">
    <name type="scientific">Brachionus plicatilis</name>
    <name type="common">Marine rotifer</name>
    <name type="synonym">Brachionus muelleri</name>
    <dbReference type="NCBI Taxonomy" id="10195"/>
    <lineage>
        <taxon>Eukaryota</taxon>
        <taxon>Metazoa</taxon>
        <taxon>Spiralia</taxon>
        <taxon>Gnathifera</taxon>
        <taxon>Rotifera</taxon>
        <taxon>Eurotatoria</taxon>
        <taxon>Monogononta</taxon>
        <taxon>Pseudotrocha</taxon>
        <taxon>Ploima</taxon>
        <taxon>Brachionidae</taxon>
        <taxon>Brachionus</taxon>
    </lineage>
</organism>
<accession>A0A3M7Q8S6</accession>
<reference evidence="1 2" key="1">
    <citation type="journal article" date="2018" name="Sci. Rep.">
        <title>Genomic signatures of local adaptation to the degree of environmental predictability in rotifers.</title>
        <authorList>
            <person name="Franch-Gras L."/>
            <person name="Hahn C."/>
            <person name="Garcia-Roger E.M."/>
            <person name="Carmona M.J."/>
            <person name="Serra M."/>
            <person name="Gomez A."/>
        </authorList>
    </citation>
    <scope>NUCLEOTIDE SEQUENCE [LARGE SCALE GENOMIC DNA]</scope>
    <source>
        <strain evidence="1">HYR1</strain>
    </source>
</reference>